<comment type="caution">
    <text evidence="2">The sequence shown here is derived from an EMBL/GenBank/DDBJ whole genome shotgun (WGS) entry which is preliminary data.</text>
</comment>
<sequence>PPPPLFSTTPNIQYSPHGHHHAQPTHYNDFLSVGHQYADSYRHEFRLLYPSVVPPSQQTTSSLSQSNLSFQS</sequence>
<evidence type="ECO:0000313" key="3">
    <source>
        <dbReference type="Proteomes" id="UP000676336"/>
    </source>
</evidence>
<dbReference type="Proteomes" id="UP000676336">
    <property type="component" value="Unassembled WGS sequence"/>
</dbReference>
<gene>
    <name evidence="2" type="ORF">SMN809_LOCUS59739</name>
</gene>
<evidence type="ECO:0000256" key="1">
    <source>
        <dbReference type="SAM" id="MobiDB-lite"/>
    </source>
</evidence>
<organism evidence="2 3">
    <name type="scientific">Rotaria magnacalcarata</name>
    <dbReference type="NCBI Taxonomy" id="392030"/>
    <lineage>
        <taxon>Eukaryota</taxon>
        <taxon>Metazoa</taxon>
        <taxon>Spiralia</taxon>
        <taxon>Gnathifera</taxon>
        <taxon>Rotifera</taxon>
        <taxon>Eurotatoria</taxon>
        <taxon>Bdelloidea</taxon>
        <taxon>Philodinida</taxon>
        <taxon>Philodinidae</taxon>
        <taxon>Rotaria</taxon>
    </lineage>
</organism>
<name>A0A8S3E4X6_9BILA</name>
<dbReference type="EMBL" id="CAJOBI010229267">
    <property type="protein sequence ID" value="CAF5060695.1"/>
    <property type="molecule type" value="Genomic_DNA"/>
</dbReference>
<feature type="compositionally biased region" description="Polar residues" evidence="1">
    <location>
        <begin position="1"/>
        <end position="14"/>
    </location>
</feature>
<dbReference type="AlphaFoldDB" id="A0A8S3E4X6"/>
<feature type="non-terminal residue" evidence="2">
    <location>
        <position position="72"/>
    </location>
</feature>
<feature type="non-terminal residue" evidence="2">
    <location>
        <position position="1"/>
    </location>
</feature>
<evidence type="ECO:0000313" key="2">
    <source>
        <dbReference type="EMBL" id="CAF5060695.1"/>
    </source>
</evidence>
<accession>A0A8S3E4X6</accession>
<reference evidence="2" key="1">
    <citation type="submission" date="2021-02" db="EMBL/GenBank/DDBJ databases">
        <authorList>
            <person name="Nowell W R."/>
        </authorList>
    </citation>
    <scope>NUCLEOTIDE SEQUENCE</scope>
</reference>
<proteinExistence type="predicted"/>
<feature type="region of interest" description="Disordered" evidence="1">
    <location>
        <begin position="1"/>
        <end position="25"/>
    </location>
</feature>
<protein>
    <submittedName>
        <fullName evidence="2">Uncharacterized protein</fullName>
    </submittedName>
</protein>